<dbReference type="PROSITE" id="PS50991">
    <property type="entry name" value="PYR_CT"/>
    <property type="match status" value="1"/>
</dbReference>
<dbReference type="Pfam" id="PF00682">
    <property type="entry name" value="HMGL-like"/>
    <property type="match status" value="1"/>
</dbReference>
<dbReference type="PANTHER" id="PTHR42880:SF1">
    <property type="entry name" value="ISOPROPYLMALATE_HOMOCITRATE_CITRAMALATE SYNTHASE FAMILY PROTEIN"/>
    <property type="match status" value="1"/>
</dbReference>
<dbReference type="Gene3D" id="1.10.238.260">
    <property type="match status" value="1"/>
</dbReference>
<dbReference type="RefSeq" id="WP_381260930.1">
    <property type="nucleotide sequence ID" value="NZ_JBHTBI010000046.1"/>
</dbReference>
<dbReference type="Proteomes" id="UP001596957">
    <property type="component" value="Unassembled WGS sequence"/>
</dbReference>
<dbReference type="Gene3D" id="3.20.20.70">
    <property type="entry name" value="Aldolase class I"/>
    <property type="match status" value="1"/>
</dbReference>
<evidence type="ECO:0000313" key="3">
    <source>
        <dbReference type="EMBL" id="MFD0289314.1"/>
    </source>
</evidence>
<keyword evidence="1" id="KW-0808">Transferase</keyword>
<dbReference type="InterPro" id="IPR000891">
    <property type="entry name" value="PYR_CT"/>
</dbReference>
<evidence type="ECO:0000256" key="1">
    <source>
        <dbReference type="ARBA" id="ARBA00022679"/>
    </source>
</evidence>
<dbReference type="PANTHER" id="PTHR42880">
    <property type="entry name" value="HOMOCITRATE SYNTHASE"/>
    <property type="match status" value="1"/>
</dbReference>
<dbReference type="EMBL" id="JBHTEC010000008">
    <property type="protein sequence ID" value="MFD0289314.1"/>
    <property type="molecule type" value="Genomic_DNA"/>
</dbReference>
<organism evidence="3 4">
    <name type="scientific">Streptomyces lutosisoli</name>
    <dbReference type="NCBI Taxonomy" id="2665721"/>
    <lineage>
        <taxon>Bacteria</taxon>
        <taxon>Bacillati</taxon>
        <taxon>Actinomycetota</taxon>
        <taxon>Actinomycetes</taxon>
        <taxon>Kitasatosporales</taxon>
        <taxon>Streptomycetaceae</taxon>
        <taxon>Streptomyces</taxon>
    </lineage>
</organism>
<gene>
    <name evidence="3" type="ORF">ACFQZP_48515</name>
</gene>
<name>A0ABW2VZ46_9ACTN</name>
<comment type="caution">
    <text evidence="3">The sequence shown here is derived from an EMBL/GenBank/DDBJ whole genome shotgun (WGS) entry which is preliminary data.</text>
</comment>
<accession>A0ABW2VZ46</accession>
<evidence type="ECO:0000259" key="2">
    <source>
        <dbReference type="PROSITE" id="PS50991"/>
    </source>
</evidence>
<dbReference type="SUPFAM" id="SSF51569">
    <property type="entry name" value="Aldolase"/>
    <property type="match status" value="1"/>
</dbReference>
<keyword evidence="4" id="KW-1185">Reference proteome</keyword>
<feature type="domain" description="Pyruvate carboxyltransferase" evidence="2">
    <location>
        <begin position="52"/>
        <end position="324"/>
    </location>
</feature>
<evidence type="ECO:0000313" key="4">
    <source>
        <dbReference type="Proteomes" id="UP001596957"/>
    </source>
</evidence>
<proteinExistence type="predicted"/>
<protein>
    <recommendedName>
        <fullName evidence="2">Pyruvate carboxyltransferase domain-containing protein</fullName>
    </recommendedName>
</protein>
<dbReference type="InterPro" id="IPR013785">
    <property type="entry name" value="Aldolase_TIM"/>
</dbReference>
<reference evidence="4" key="1">
    <citation type="journal article" date="2019" name="Int. J. Syst. Evol. Microbiol.">
        <title>The Global Catalogue of Microorganisms (GCM) 10K type strain sequencing project: providing services to taxonomists for standard genome sequencing and annotation.</title>
        <authorList>
            <consortium name="The Broad Institute Genomics Platform"/>
            <consortium name="The Broad Institute Genome Sequencing Center for Infectious Disease"/>
            <person name="Wu L."/>
            <person name="Ma J."/>
        </authorList>
    </citation>
    <scope>NUCLEOTIDE SEQUENCE [LARGE SCALE GENOMIC DNA]</scope>
    <source>
        <strain evidence="4">CGMCC 4.7198</strain>
    </source>
</reference>
<sequence>MDKPPVFTAEEIARFRAELAARRAPGAHEPGHWSVSPLNRRPDVVGSLPPAVRLRDATLRSVETLPGVVASAEAKETFLRGLVGSGVPEVVTAGIGGRDDTALKSEVNLVKGENPDCRIVCPLMRSTDDIERAAEAGYDAVQVWVQGFGEMSLIYQPMIYGRAWRGEEWRTSGTPRDRAAVLARATRLIQHARGRGLDVIVPLLMVSYLTEETHEESVTVLAGAGATELTLFDGPGAMSPEAYAYLVRRTRTLAPDVEVGLHPHNTFGLAVGCAVAAVRAGAAAVELSVNGYCGGPGNADLAATALAFEALYGVQTGIRTERLTELARAGESLTGYHTAWNHPVTGTHAFCWGGMDLITQETEVDPLLHNCLEPTLVGNERKVPFTPDSGPYTLTDKLTALSFELTQDQVDEVLGRSRELMADGGRLLTDEDLAVLAREVR</sequence>